<evidence type="ECO:0008006" key="15">
    <source>
        <dbReference type="Google" id="ProtNLM"/>
    </source>
</evidence>
<dbReference type="GO" id="GO:0000070">
    <property type="term" value="P:mitotic sister chromatid segregation"/>
    <property type="evidence" value="ECO:0007669"/>
    <property type="project" value="EnsemblFungi"/>
</dbReference>
<dbReference type="KEGG" id="ncs:NCAS_0G00410"/>
<feature type="region of interest" description="Disordered" evidence="10">
    <location>
        <begin position="168"/>
        <end position="230"/>
    </location>
</feature>
<feature type="compositionally biased region" description="Low complexity" evidence="10">
    <location>
        <begin position="257"/>
        <end position="270"/>
    </location>
</feature>
<keyword evidence="7" id="KW-0131">Cell cycle</keyword>
<dbReference type="GO" id="GO:0034096">
    <property type="term" value="P:positive regulation of maintenance of meiotic sister chromatid cohesion"/>
    <property type="evidence" value="ECO:0007669"/>
    <property type="project" value="EnsemblFungi"/>
</dbReference>
<keyword evidence="3" id="KW-0158">Chromosome</keyword>
<dbReference type="OMA" id="HQPKTYR"/>
<evidence type="ECO:0000256" key="8">
    <source>
        <dbReference type="ARBA" id="ARBA00023328"/>
    </source>
</evidence>
<dbReference type="GO" id="GO:0005634">
    <property type="term" value="C:nucleus"/>
    <property type="evidence" value="ECO:0007669"/>
    <property type="project" value="InterPro"/>
</dbReference>
<feature type="coiled-coil region" evidence="9">
    <location>
        <begin position="24"/>
        <end position="83"/>
    </location>
</feature>
<evidence type="ECO:0000256" key="6">
    <source>
        <dbReference type="ARBA" id="ARBA00023054"/>
    </source>
</evidence>
<evidence type="ECO:0000313" key="14">
    <source>
        <dbReference type="Proteomes" id="UP000001640"/>
    </source>
</evidence>
<evidence type="ECO:0000256" key="9">
    <source>
        <dbReference type="SAM" id="Coils"/>
    </source>
</evidence>
<name>G0VHP4_NAUCA</name>
<comment type="similarity">
    <text evidence="2">Belongs to the shugoshin family.</text>
</comment>
<organism evidence="13 14">
    <name type="scientific">Naumovozyma castellii</name>
    <name type="common">Yeast</name>
    <name type="synonym">Saccharomyces castellii</name>
    <dbReference type="NCBI Taxonomy" id="27288"/>
    <lineage>
        <taxon>Eukaryota</taxon>
        <taxon>Fungi</taxon>
        <taxon>Dikarya</taxon>
        <taxon>Ascomycota</taxon>
        <taxon>Saccharomycotina</taxon>
        <taxon>Saccharomycetes</taxon>
        <taxon>Saccharomycetales</taxon>
        <taxon>Saccharomycetaceae</taxon>
        <taxon>Naumovozyma</taxon>
    </lineage>
</organism>
<dbReference type="FunCoup" id="G0VHP4">
    <property type="interactions" value="201"/>
</dbReference>
<keyword evidence="6 9" id="KW-0175">Coiled coil</keyword>
<dbReference type="InterPro" id="IPR011515">
    <property type="entry name" value="Shugoshin_C"/>
</dbReference>
<feature type="compositionally biased region" description="Basic residues" evidence="10">
    <location>
        <begin position="545"/>
        <end position="561"/>
    </location>
</feature>
<feature type="domain" description="Shugoshin C-terminal" evidence="11">
    <location>
        <begin position="370"/>
        <end position="391"/>
    </location>
</feature>
<feature type="region of interest" description="Disordered" evidence="10">
    <location>
        <begin position="542"/>
        <end position="561"/>
    </location>
</feature>
<dbReference type="GO" id="GO:0070199">
    <property type="term" value="P:establishment of protein localization to chromosome"/>
    <property type="evidence" value="ECO:0007669"/>
    <property type="project" value="EnsemblFungi"/>
</dbReference>
<dbReference type="GO" id="GO:0000776">
    <property type="term" value="C:kinetochore"/>
    <property type="evidence" value="ECO:0007669"/>
    <property type="project" value="EnsemblFungi"/>
</dbReference>
<dbReference type="GO" id="GO:0051383">
    <property type="term" value="P:kinetochore organization"/>
    <property type="evidence" value="ECO:0007669"/>
    <property type="project" value="EnsemblFungi"/>
</dbReference>
<dbReference type="InterPro" id="IPR011516">
    <property type="entry name" value="Shugoshin_N"/>
</dbReference>
<gene>
    <name evidence="13" type="primary">NCAS0G00410</name>
    <name evidence="13" type="ordered locus">NCAS_0G00410</name>
</gene>
<evidence type="ECO:0000256" key="2">
    <source>
        <dbReference type="ARBA" id="ARBA00010845"/>
    </source>
</evidence>
<reference evidence="13 14" key="1">
    <citation type="journal article" date="2011" name="Proc. Natl. Acad. Sci. U.S.A.">
        <title>Evolutionary erosion of yeast sex chromosomes by mating-type switching accidents.</title>
        <authorList>
            <person name="Gordon J.L."/>
            <person name="Armisen D."/>
            <person name="Proux-Wera E."/>
            <person name="Oheigeartaigh S.S."/>
            <person name="Byrne K.P."/>
            <person name="Wolfe K.H."/>
        </authorList>
    </citation>
    <scope>NUCLEOTIDE SEQUENCE [LARGE SCALE GENOMIC DNA]</scope>
    <source>
        <strain evidence="14">ATCC 76901 / BCRC 22586 / CBS 4309 / NBRC 1992 / NRRL Y-12630</strain>
    </source>
</reference>
<evidence type="ECO:0000256" key="4">
    <source>
        <dbReference type="ARBA" id="ARBA00022618"/>
    </source>
</evidence>
<dbReference type="Pfam" id="PF07558">
    <property type="entry name" value="Shugoshin_N"/>
    <property type="match status" value="1"/>
</dbReference>
<dbReference type="HOGENOM" id="CLU_019322_0_0_1"/>
<keyword evidence="14" id="KW-1185">Reference proteome</keyword>
<evidence type="ECO:0000256" key="1">
    <source>
        <dbReference type="ARBA" id="ARBA00004584"/>
    </source>
</evidence>
<reference key="2">
    <citation type="submission" date="2011-08" db="EMBL/GenBank/DDBJ databases">
        <title>Genome sequence of Naumovozyma castellii.</title>
        <authorList>
            <person name="Gordon J.L."/>
            <person name="Armisen D."/>
            <person name="Proux-Wera E."/>
            <person name="OhEigeartaigh S.S."/>
            <person name="Byrne K.P."/>
            <person name="Wolfe K.H."/>
        </authorList>
    </citation>
    <scope>NUCLEOTIDE SEQUENCE</scope>
    <source>
        <strain>Type strain:CBS 4309</strain>
    </source>
</reference>
<feature type="region of interest" description="Disordered" evidence="10">
    <location>
        <begin position="245"/>
        <end position="270"/>
    </location>
</feature>
<feature type="domain" description="Shugoshin N-terminal coiled-coil" evidence="12">
    <location>
        <begin position="41"/>
        <end position="84"/>
    </location>
</feature>
<evidence type="ECO:0000313" key="13">
    <source>
        <dbReference type="EMBL" id="CCC70928.1"/>
    </source>
</evidence>
<dbReference type="GO" id="GO:0051301">
    <property type="term" value="P:cell division"/>
    <property type="evidence" value="ECO:0007669"/>
    <property type="project" value="UniProtKB-KW"/>
</dbReference>
<dbReference type="eggNOG" id="ENOG502QSMK">
    <property type="taxonomic scope" value="Eukaryota"/>
</dbReference>
<dbReference type="STRING" id="1064592.G0VHP4"/>
<proteinExistence type="inferred from homology"/>
<dbReference type="RefSeq" id="XP_003677281.1">
    <property type="nucleotide sequence ID" value="XM_003677233.1"/>
</dbReference>
<dbReference type="InParanoid" id="G0VHP4"/>
<feature type="compositionally biased region" description="Polar residues" evidence="10">
    <location>
        <begin position="213"/>
        <end position="225"/>
    </location>
</feature>
<dbReference type="GO" id="GO:0045144">
    <property type="term" value="P:meiotic sister chromatid segregation"/>
    <property type="evidence" value="ECO:0007669"/>
    <property type="project" value="EnsemblFungi"/>
</dbReference>
<dbReference type="GO" id="GO:0034090">
    <property type="term" value="P:maintenance of meiotic sister chromatid cohesion"/>
    <property type="evidence" value="ECO:0007669"/>
    <property type="project" value="EnsemblFungi"/>
</dbReference>
<feature type="region of interest" description="Disordered" evidence="10">
    <location>
        <begin position="505"/>
        <end position="527"/>
    </location>
</feature>
<dbReference type="GO" id="GO:0031134">
    <property type="term" value="P:sister chromatid biorientation"/>
    <property type="evidence" value="ECO:0007669"/>
    <property type="project" value="EnsemblFungi"/>
</dbReference>
<dbReference type="OrthoDB" id="5394106at2759"/>
<protein>
    <recommendedName>
        <fullName evidence="15">Shugoshin C-terminal domain-containing protein</fullName>
    </recommendedName>
</protein>
<keyword evidence="4" id="KW-0132">Cell division</keyword>
<evidence type="ECO:0000256" key="5">
    <source>
        <dbReference type="ARBA" id="ARBA00022829"/>
    </source>
</evidence>
<keyword evidence="8" id="KW-0137">Centromere</keyword>
<evidence type="ECO:0000256" key="7">
    <source>
        <dbReference type="ARBA" id="ARBA00023306"/>
    </source>
</evidence>
<feature type="region of interest" description="Disordered" evidence="10">
    <location>
        <begin position="421"/>
        <end position="456"/>
    </location>
</feature>
<comment type="subcellular location">
    <subcellularLocation>
        <location evidence="1">Chromosome</location>
        <location evidence="1">Centromere</location>
    </subcellularLocation>
</comment>
<dbReference type="Proteomes" id="UP000001640">
    <property type="component" value="Chromosome 7"/>
</dbReference>
<evidence type="ECO:0000259" key="12">
    <source>
        <dbReference type="Pfam" id="PF07558"/>
    </source>
</evidence>
<sequence length="561" mass="63901">MARHQKLKRSSTTTKAIHPNTIQIQEFQDLMDKETKKAESLKIAYSQQNVQLAKDNSSLRLKINEMDKKLSQLIQENVILRSKLSLTDIQYKEKLSQQIQTLEDGVAQRFEEILYIFDNIRTKENLVGVSSDNSSTQDSRLRSILNHRKRSRSSTSLQFNEITTTFEASTESNSDLVTKRRRKSSRRQSMFVPSDFAFPNDEDLPIEKRNEQESLSPSKSETYETNDIPVDEVLKQQDKEMNAISNNEDYKEDADNNHNTNTNENSVNFTNSITDYSIPEEKVNSTKDNNSSSKIEVFKDDSFEANGIEVMENPSSDNILNNSGILQIDQQNKIKHSMKPRKPMNKKKIMDEVMPTSNHDNSRDLDFIQPRRTRGKTVDYKLPSLRAKMRRPTEKLVDATTVTNIHDLQVKYKQNLPKIEAHNANDNDPNPKCEKATKQSPTSSLSRPLLKTASPKNEVVKAISPNKNGAALSDITKKSNIKSSNPKRKLYKKAVINDIYDVKIGPTGGNAVHNTDSSTSPSSNRSVSFRLNDEDLSVFDLIGSHHSKHTPRTYRTKTKHK</sequence>
<dbReference type="Pfam" id="PF07557">
    <property type="entry name" value="Shugoshin_C"/>
    <property type="match status" value="1"/>
</dbReference>
<feature type="compositionally biased region" description="Basic and acidic residues" evidence="10">
    <location>
        <begin position="421"/>
        <end position="437"/>
    </location>
</feature>
<feature type="compositionally biased region" description="Low complexity" evidence="10">
    <location>
        <begin position="517"/>
        <end position="527"/>
    </location>
</feature>
<dbReference type="AlphaFoldDB" id="G0VHP4"/>
<accession>G0VHP4</accession>
<keyword evidence="5" id="KW-0159">Chromosome partition</keyword>
<evidence type="ECO:0000256" key="10">
    <source>
        <dbReference type="SAM" id="MobiDB-lite"/>
    </source>
</evidence>
<dbReference type="GeneID" id="96904594"/>
<dbReference type="GO" id="GO:0007094">
    <property type="term" value="P:mitotic spindle assembly checkpoint signaling"/>
    <property type="evidence" value="ECO:0007669"/>
    <property type="project" value="EnsemblFungi"/>
</dbReference>
<evidence type="ECO:0000259" key="11">
    <source>
        <dbReference type="Pfam" id="PF07557"/>
    </source>
</evidence>
<evidence type="ECO:0000256" key="3">
    <source>
        <dbReference type="ARBA" id="ARBA00022454"/>
    </source>
</evidence>
<dbReference type="GO" id="GO:0051757">
    <property type="term" value="P:meiotic sister chromatid separation"/>
    <property type="evidence" value="ECO:0007669"/>
    <property type="project" value="EnsemblFungi"/>
</dbReference>
<dbReference type="EMBL" id="HE576758">
    <property type="protein sequence ID" value="CCC70928.1"/>
    <property type="molecule type" value="Genomic_DNA"/>
</dbReference>